<protein>
    <recommendedName>
        <fullName evidence="14">Cation/H+ exchanger transmembrane domain-containing protein</fullName>
    </recommendedName>
</protein>
<evidence type="ECO:0000256" key="12">
    <source>
        <dbReference type="ARBA" id="ARBA00047912"/>
    </source>
</evidence>
<gene>
    <name evidence="15" type="ORF">RIF29_20391</name>
</gene>
<evidence type="ECO:0000256" key="9">
    <source>
        <dbReference type="ARBA" id="ARBA00023136"/>
    </source>
</evidence>
<comment type="subcellular location">
    <subcellularLocation>
        <location evidence="1">Membrane</location>
        <topology evidence="1">Multi-pass membrane protein</topology>
    </subcellularLocation>
</comment>
<keyword evidence="6 13" id="KW-1133">Transmembrane helix</keyword>
<evidence type="ECO:0000256" key="4">
    <source>
        <dbReference type="ARBA" id="ARBA00022692"/>
    </source>
</evidence>
<evidence type="ECO:0000256" key="11">
    <source>
        <dbReference type="ARBA" id="ARBA00047524"/>
    </source>
</evidence>
<dbReference type="GO" id="GO:0051453">
    <property type="term" value="P:regulation of intracellular pH"/>
    <property type="evidence" value="ECO:0007669"/>
    <property type="project" value="TreeGrafter"/>
</dbReference>
<evidence type="ECO:0000256" key="3">
    <source>
        <dbReference type="ARBA" id="ARBA00022538"/>
    </source>
</evidence>
<dbReference type="GO" id="GO:0098719">
    <property type="term" value="P:sodium ion import across plasma membrane"/>
    <property type="evidence" value="ECO:0007669"/>
    <property type="project" value="TreeGrafter"/>
</dbReference>
<feature type="transmembrane region" description="Helical" evidence="13">
    <location>
        <begin position="21"/>
        <end position="50"/>
    </location>
</feature>
<evidence type="ECO:0000259" key="14">
    <source>
        <dbReference type="Pfam" id="PF00999"/>
    </source>
</evidence>
<sequence>MDSSQMKINVMHSTDREIAPMILMAYFSYMFSELLDLSGILTVFFCGIVMSHYTWHNVTENSKITSRHTFAILSLISEIFIFLYVGMDALDIEKWRFSSKSILKIASTPTIPMNC</sequence>
<dbReference type="PANTHER" id="PTHR10110">
    <property type="entry name" value="SODIUM/HYDROGEN EXCHANGER"/>
    <property type="match status" value="1"/>
</dbReference>
<evidence type="ECO:0000256" key="8">
    <source>
        <dbReference type="ARBA" id="ARBA00023065"/>
    </source>
</evidence>
<keyword evidence="4 13" id="KW-0812">Transmembrane</keyword>
<dbReference type="GO" id="GO:0005886">
    <property type="term" value="C:plasma membrane"/>
    <property type="evidence" value="ECO:0007669"/>
    <property type="project" value="TreeGrafter"/>
</dbReference>
<accession>A0AAN9I502</accession>
<dbReference type="AlphaFoldDB" id="A0AAN9I502"/>
<dbReference type="GO" id="GO:0015385">
    <property type="term" value="F:sodium:proton antiporter activity"/>
    <property type="evidence" value="ECO:0007669"/>
    <property type="project" value="InterPro"/>
</dbReference>
<keyword evidence="2" id="KW-0813">Transport</keyword>
<keyword evidence="9 13" id="KW-0472">Membrane</keyword>
<evidence type="ECO:0000313" key="15">
    <source>
        <dbReference type="EMBL" id="KAK7267713.1"/>
    </source>
</evidence>
<evidence type="ECO:0000256" key="2">
    <source>
        <dbReference type="ARBA" id="ARBA00022448"/>
    </source>
</evidence>
<dbReference type="InterPro" id="IPR018422">
    <property type="entry name" value="Cation/H_exchanger_CPA1"/>
</dbReference>
<reference evidence="15 16" key="1">
    <citation type="submission" date="2024-01" db="EMBL/GenBank/DDBJ databases">
        <title>The genomes of 5 underutilized Papilionoideae crops provide insights into root nodulation and disease resistanc.</title>
        <authorList>
            <person name="Yuan L."/>
        </authorList>
    </citation>
    <scope>NUCLEOTIDE SEQUENCE [LARGE SCALE GENOMIC DNA]</scope>
    <source>
        <strain evidence="15">ZHUSHIDOU_FW_LH</strain>
        <tissue evidence="15">Leaf</tissue>
    </source>
</reference>
<evidence type="ECO:0000256" key="7">
    <source>
        <dbReference type="ARBA" id="ARBA00023053"/>
    </source>
</evidence>
<feature type="domain" description="Cation/H+ exchanger transmembrane" evidence="14">
    <location>
        <begin position="11"/>
        <end position="90"/>
    </location>
</feature>
<dbReference type="InterPro" id="IPR006153">
    <property type="entry name" value="Cation/H_exchanger_TM"/>
</dbReference>
<dbReference type="Pfam" id="PF00999">
    <property type="entry name" value="Na_H_Exchanger"/>
    <property type="match status" value="1"/>
</dbReference>
<evidence type="ECO:0000256" key="10">
    <source>
        <dbReference type="ARBA" id="ARBA00023201"/>
    </source>
</evidence>
<dbReference type="PANTHER" id="PTHR10110:SF197">
    <property type="entry name" value="SODIUM_HYDROGEN EXCHANGER"/>
    <property type="match status" value="1"/>
</dbReference>
<dbReference type="GO" id="GO:0015386">
    <property type="term" value="F:potassium:proton antiporter activity"/>
    <property type="evidence" value="ECO:0007669"/>
    <property type="project" value="TreeGrafter"/>
</dbReference>
<comment type="catalytic activity">
    <reaction evidence="12">
        <text>K(+)(in) + H(+)(out) = K(+)(out) + H(+)(in)</text>
        <dbReference type="Rhea" id="RHEA:29467"/>
        <dbReference type="ChEBI" id="CHEBI:15378"/>
        <dbReference type="ChEBI" id="CHEBI:29103"/>
    </reaction>
</comment>
<keyword evidence="10" id="KW-0739">Sodium transport</keyword>
<keyword evidence="3" id="KW-0633">Potassium transport</keyword>
<keyword evidence="8" id="KW-0406">Ion transport</keyword>
<evidence type="ECO:0000256" key="6">
    <source>
        <dbReference type="ARBA" id="ARBA00022989"/>
    </source>
</evidence>
<dbReference type="Proteomes" id="UP001372338">
    <property type="component" value="Unassembled WGS sequence"/>
</dbReference>
<proteinExistence type="predicted"/>
<evidence type="ECO:0000256" key="1">
    <source>
        <dbReference type="ARBA" id="ARBA00004141"/>
    </source>
</evidence>
<comment type="catalytic activity">
    <reaction evidence="11">
        <text>Na(+)(in) + H(+)(out) = Na(+)(out) + H(+)(in)</text>
        <dbReference type="Rhea" id="RHEA:29419"/>
        <dbReference type="ChEBI" id="CHEBI:15378"/>
        <dbReference type="ChEBI" id="CHEBI:29101"/>
    </reaction>
</comment>
<feature type="transmembrane region" description="Helical" evidence="13">
    <location>
        <begin position="70"/>
        <end position="90"/>
    </location>
</feature>
<name>A0AAN9I502_CROPI</name>
<keyword evidence="16" id="KW-1185">Reference proteome</keyword>
<comment type="caution">
    <text evidence="15">The sequence shown here is derived from an EMBL/GenBank/DDBJ whole genome shotgun (WGS) entry which is preliminary data.</text>
</comment>
<evidence type="ECO:0000256" key="13">
    <source>
        <dbReference type="SAM" id="Phobius"/>
    </source>
</evidence>
<organism evidence="15 16">
    <name type="scientific">Crotalaria pallida</name>
    <name type="common">Smooth rattlebox</name>
    <name type="synonym">Crotalaria striata</name>
    <dbReference type="NCBI Taxonomy" id="3830"/>
    <lineage>
        <taxon>Eukaryota</taxon>
        <taxon>Viridiplantae</taxon>
        <taxon>Streptophyta</taxon>
        <taxon>Embryophyta</taxon>
        <taxon>Tracheophyta</taxon>
        <taxon>Spermatophyta</taxon>
        <taxon>Magnoliopsida</taxon>
        <taxon>eudicotyledons</taxon>
        <taxon>Gunneridae</taxon>
        <taxon>Pentapetalae</taxon>
        <taxon>rosids</taxon>
        <taxon>fabids</taxon>
        <taxon>Fabales</taxon>
        <taxon>Fabaceae</taxon>
        <taxon>Papilionoideae</taxon>
        <taxon>50 kb inversion clade</taxon>
        <taxon>genistoids sensu lato</taxon>
        <taxon>core genistoids</taxon>
        <taxon>Crotalarieae</taxon>
        <taxon>Crotalaria</taxon>
    </lineage>
</organism>
<evidence type="ECO:0000313" key="16">
    <source>
        <dbReference type="Proteomes" id="UP001372338"/>
    </source>
</evidence>
<keyword evidence="5" id="KW-0630">Potassium</keyword>
<dbReference type="EMBL" id="JAYWIO010000004">
    <property type="protein sequence ID" value="KAK7267713.1"/>
    <property type="molecule type" value="Genomic_DNA"/>
</dbReference>
<evidence type="ECO:0000256" key="5">
    <source>
        <dbReference type="ARBA" id="ARBA00022958"/>
    </source>
</evidence>
<keyword evidence="7" id="KW-0915">Sodium</keyword>